<dbReference type="RefSeq" id="WP_173416994.1">
    <property type="nucleotide sequence ID" value="NZ_CP054139.1"/>
</dbReference>
<dbReference type="Proteomes" id="UP000505355">
    <property type="component" value="Chromosome"/>
</dbReference>
<keyword evidence="3" id="KW-1185">Reference proteome</keyword>
<name>A0A7D4QEZ3_9SPHI</name>
<feature type="transmembrane region" description="Helical" evidence="1">
    <location>
        <begin position="173"/>
        <end position="200"/>
    </location>
</feature>
<keyword evidence="1" id="KW-1133">Transmembrane helix</keyword>
<feature type="transmembrane region" description="Helical" evidence="1">
    <location>
        <begin position="114"/>
        <end position="134"/>
    </location>
</feature>
<reference evidence="2 3" key="1">
    <citation type="submission" date="2020-05" db="EMBL/GenBank/DDBJ databases">
        <title>Mucilaginibacter mali sp. nov.</title>
        <authorList>
            <person name="Kim H.S."/>
            <person name="Lee K.C."/>
            <person name="Suh M.K."/>
            <person name="Kim J.-S."/>
            <person name="Han K.-I."/>
            <person name="Eom M.K."/>
            <person name="Shin Y.K."/>
            <person name="Lee J.-S."/>
        </authorList>
    </citation>
    <scope>NUCLEOTIDE SEQUENCE [LARGE SCALE GENOMIC DNA]</scope>
    <source>
        <strain evidence="2 3">G2-14</strain>
    </source>
</reference>
<feature type="transmembrane region" description="Helical" evidence="1">
    <location>
        <begin position="23"/>
        <end position="49"/>
    </location>
</feature>
<evidence type="ECO:0000256" key="1">
    <source>
        <dbReference type="SAM" id="Phobius"/>
    </source>
</evidence>
<proteinExistence type="predicted"/>
<keyword evidence="1" id="KW-0472">Membrane</keyword>
<feature type="transmembrane region" description="Helical" evidence="1">
    <location>
        <begin position="76"/>
        <end position="94"/>
    </location>
</feature>
<dbReference type="EMBL" id="CP054139">
    <property type="protein sequence ID" value="QKJ32344.1"/>
    <property type="molecule type" value="Genomic_DNA"/>
</dbReference>
<gene>
    <name evidence="2" type="ORF">HQ865_22135</name>
</gene>
<dbReference type="KEGG" id="mmab:HQ865_22135"/>
<evidence type="ECO:0000313" key="2">
    <source>
        <dbReference type="EMBL" id="QKJ32344.1"/>
    </source>
</evidence>
<organism evidence="2 3">
    <name type="scientific">Mucilaginibacter mali</name>
    <dbReference type="NCBI Taxonomy" id="2740462"/>
    <lineage>
        <taxon>Bacteria</taxon>
        <taxon>Pseudomonadati</taxon>
        <taxon>Bacteroidota</taxon>
        <taxon>Sphingobacteriia</taxon>
        <taxon>Sphingobacteriales</taxon>
        <taxon>Sphingobacteriaceae</taxon>
        <taxon>Mucilaginibacter</taxon>
    </lineage>
</organism>
<sequence>MEQNQAHQDLASIRNLMERSSKFLSLSGLSGVLAGVYALIGAALAYYLIYTGERHDTYHIEYRSVNYLLDSNVGDLLFIAIAVLGASLLTGFLLSVRKARRSGQKFWNAGSKALLFNLVVPVLTGGLLILIFIWRGYFGIIAPAALIFYGLALISAGNFTYKGVQYLGINEILLGLLAALFPGYGLLFWATGFGVLHIIYGAVMHFKYEK</sequence>
<evidence type="ECO:0000313" key="3">
    <source>
        <dbReference type="Proteomes" id="UP000505355"/>
    </source>
</evidence>
<dbReference type="AlphaFoldDB" id="A0A7D4QEZ3"/>
<keyword evidence="1" id="KW-0812">Transmembrane</keyword>
<feature type="transmembrane region" description="Helical" evidence="1">
    <location>
        <begin position="140"/>
        <end position="161"/>
    </location>
</feature>
<accession>A0A7D4QEZ3</accession>
<protein>
    <submittedName>
        <fullName evidence="2">Uncharacterized protein</fullName>
    </submittedName>
</protein>